<sequence>MKTEIKNFIKKEIEVEPEIKEVKKISENKCLVELLGTEGKTKVIENKHKLKKKRNLVYINNDLTAKEREIDYHIRKRAQTEKNKGKQVQIKYQKIIIENEEWIWNNEKGELEVRNMKN</sequence>
<reference evidence="1" key="1">
    <citation type="submission" date="2025-08" db="UniProtKB">
        <authorList>
            <consortium name="RefSeq"/>
        </authorList>
    </citation>
    <scope>IDENTIFICATION</scope>
    <source>
        <tissue evidence="1">Whole insect</tissue>
    </source>
</reference>
<protein>
    <submittedName>
        <fullName evidence="1">Uncharacterized protein LOC114348931</fullName>
    </submittedName>
</protein>
<dbReference type="AlphaFoldDB" id="A0A6P7H0T8"/>
<organism evidence="1">
    <name type="scientific">Diabrotica virgifera virgifera</name>
    <name type="common">western corn rootworm</name>
    <dbReference type="NCBI Taxonomy" id="50390"/>
    <lineage>
        <taxon>Eukaryota</taxon>
        <taxon>Metazoa</taxon>
        <taxon>Ecdysozoa</taxon>
        <taxon>Arthropoda</taxon>
        <taxon>Hexapoda</taxon>
        <taxon>Insecta</taxon>
        <taxon>Pterygota</taxon>
        <taxon>Neoptera</taxon>
        <taxon>Endopterygota</taxon>
        <taxon>Coleoptera</taxon>
        <taxon>Polyphaga</taxon>
        <taxon>Cucujiformia</taxon>
        <taxon>Chrysomeloidea</taxon>
        <taxon>Chrysomelidae</taxon>
        <taxon>Galerucinae</taxon>
        <taxon>Diabroticina</taxon>
        <taxon>Diabroticites</taxon>
        <taxon>Diabrotica</taxon>
    </lineage>
</organism>
<dbReference type="RefSeq" id="XP_028155184.1">
    <property type="nucleotide sequence ID" value="XM_028299383.1"/>
</dbReference>
<accession>A0A6P7H0T8</accession>
<name>A0A6P7H0T8_DIAVI</name>
<gene>
    <name evidence="1" type="primary">LOC114348931</name>
</gene>
<evidence type="ECO:0000313" key="1">
    <source>
        <dbReference type="RefSeq" id="XP_028155184.1"/>
    </source>
</evidence>
<proteinExistence type="predicted"/>
<dbReference type="InParanoid" id="A0A6P7H0T8"/>